<evidence type="ECO:0000259" key="11">
    <source>
        <dbReference type="PROSITE" id="PS50157"/>
    </source>
</evidence>
<evidence type="ECO:0000256" key="9">
    <source>
        <dbReference type="SAM" id="Coils"/>
    </source>
</evidence>
<protein>
    <recommendedName>
        <fullName evidence="11">C2H2-type domain-containing protein</fullName>
    </recommendedName>
</protein>
<evidence type="ECO:0000256" key="6">
    <source>
        <dbReference type="ARBA" id="ARBA00023125"/>
    </source>
</evidence>
<accession>A0A553R091</accession>
<keyword evidence="5" id="KW-0862">Zinc</keyword>
<evidence type="ECO:0000256" key="10">
    <source>
        <dbReference type="SAM" id="MobiDB-lite"/>
    </source>
</evidence>
<dbReference type="Pfam" id="PF13894">
    <property type="entry name" value="zf-C2H2_4"/>
    <property type="match status" value="1"/>
</dbReference>
<dbReference type="FunFam" id="3.30.160.60:FF:000100">
    <property type="entry name" value="Zinc finger 45-like"/>
    <property type="match status" value="1"/>
</dbReference>
<feature type="domain" description="C2H2-type" evidence="11">
    <location>
        <begin position="327"/>
        <end position="351"/>
    </location>
</feature>
<dbReference type="InterPro" id="IPR036236">
    <property type="entry name" value="Znf_C2H2_sf"/>
</dbReference>
<dbReference type="GO" id="GO:0005634">
    <property type="term" value="C:nucleus"/>
    <property type="evidence" value="ECO:0007669"/>
    <property type="project" value="UniProtKB-SubCell"/>
</dbReference>
<feature type="domain" description="C2H2-type" evidence="11">
    <location>
        <begin position="271"/>
        <end position="298"/>
    </location>
</feature>
<dbReference type="PROSITE" id="PS50157">
    <property type="entry name" value="ZINC_FINGER_C2H2_2"/>
    <property type="match status" value="3"/>
</dbReference>
<feature type="coiled-coil region" evidence="9">
    <location>
        <begin position="30"/>
        <end position="57"/>
    </location>
</feature>
<dbReference type="Pfam" id="PF00096">
    <property type="entry name" value="zf-C2H2"/>
    <property type="match status" value="2"/>
</dbReference>
<feature type="compositionally biased region" description="Polar residues" evidence="10">
    <location>
        <begin position="205"/>
        <end position="221"/>
    </location>
</feature>
<reference evidence="12 13" key="1">
    <citation type="journal article" date="2019" name="Sci. Data">
        <title>Hybrid genome assembly and annotation of Danionella translucida.</title>
        <authorList>
            <person name="Kadobianskyi M."/>
            <person name="Schulze L."/>
            <person name="Schuelke M."/>
            <person name="Judkewitz B."/>
        </authorList>
    </citation>
    <scope>NUCLEOTIDE SEQUENCE [LARGE SCALE GENOMIC DNA]</scope>
    <source>
        <strain evidence="12 13">Bolton</strain>
    </source>
</reference>
<evidence type="ECO:0000313" key="12">
    <source>
        <dbReference type="EMBL" id="TRY95627.1"/>
    </source>
</evidence>
<comment type="caution">
    <text evidence="12">The sequence shown here is derived from an EMBL/GenBank/DDBJ whole genome shotgun (WGS) entry which is preliminary data.</text>
</comment>
<keyword evidence="4 8" id="KW-0863">Zinc-finger</keyword>
<organism evidence="12 13">
    <name type="scientific">Danionella cerebrum</name>
    <dbReference type="NCBI Taxonomy" id="2873325"/>
    <lineage>
        <taxon>Eukaryota</taxon>
        <taxon>Metazoa</taxon>
        <taxon>Chordata</taxon>
        <taxon>Craniata</taxon>
        <taxon>Vertebrata</taxon>
        <taxon>Euteleostomi</taxon>
        <taxon>Actinopterygii</taxon>
        <taxon>Neopterygii</taxon>
        <taxon>Teleostei</taxon>
        <taxon>Ostariophysi</taxon>
        <taxon>Cypriniformes</taxon>
        <taxon>Danionidae</taxon>
        <taxon>Danioninae</taxon>
        <taxon>Danionella</taxon>
    </lineage>
</organism>
<dbReference type="EMBL" id="SRMA01025353">
    <property type="protein sequence ID" value="TRY95627.1"/>
    <property type="molecule type" value="Genomic_DNA"/>
</dbReference>
<name>A0A553R091_9TELE</name>
<evidence type="ECO:0000256" key="2">
    <source>
        <dbReference type="ARBA" id="ARBA00022723"/>
    </source>
</evidence>
<keyword evidence="7" id="KW-0539">Nucleus</keyword>
<evidence type="ECO:0000256" key="7">
    <source>
        <dbReference type="ARBA" id="ARBA00023242"/>
    </source>
</evidence>
<evidence type="ECO:0000256" key="1">
    <source>
        <dbReference type="ARBA" id="ARBA00004123"/>
    </source>
</evidence>
<dbReference type="Gene3D" id="3.30.160.60">
    <property type="entry name" value="Classic Zinc Finger"/>
    <property type="match status" value="3"/>
</dbReference>
<feature type="compositionally biased region" description="Polar residues" evidence="10">
    <location>
        <begin position="150"/>
        <end position="159"/>
    </location>
</feature>
<evidence type="ECO:0000256" key="8">
    <source>
        <dbReference type="PROSITE-ProRule" id="PRU00042"/>
    </source>
</evidence>
<keyword evidence="3" id="KW-0677">Repeat</keyword>
<dbReference type="AlphaFoldDB" id="A0A553R091"/>
<dbReference type="SUPFAM" id="SSF57667">
    <property type="entry name" value="beta-beta-alpha zinc fingers"/>
    <property type="match status" value="2"/>
</dbReference>
<dbReference type="FunFam" id="3.30.160.60:FF:001450">
    <property type="entry name" value="zinc finger protein 774"/>
    <property type="match status" value="1"/>
</dbReference>
<feature type="region of interest" description="Disordered" evidence="10">
    <location>
        <begin position="139"/>
        <end position="221"/>
    </location>
</feature>
<dbReference type="PROSITE" id="PS00028">
    <property type="entry name" value="ZINC_FINGER_C2H2_1"/>
    <property type="match status" value="3"/>
</dbReference>
<dbReference type="Proteomes" id="UP000316079">
    <property type="component" value="Unassembled WGS sequence"/>
</dbReference>
<evidence type="ECO:0000256" key="5">
    <source>
        <dbReference type="ARBA" id="ARBA00022833"/>
    </source>
</evidence>
<evidence type="ECO:0000256" key="3">
    <source>
        <dbReference type="ARBA" id="ARBA00022737"/>
    </source>
</evidence>
<feature type="domain" description="C2H2-type" evidence="11">
    <location>
        <begin position="299"/>
        <end position="326"/>
    </location>
</feature>
<dbReference type="OrthoDB" id="8939517at2759"/>
<comment type="subcellular location">
    <subcellularLocation>
        <location evidence="1">Nucleus</location>
    </subcellularLocation>
</comment>
<dbReference type="InterPro" id="IPR013087">
    <property type="entry name" value="Znf_C2H2_type"/>
</dbReference>
<dbReference type="SMART" id="SM00355">
    <property type="entry name" value="ZnF_C2H2"/>
    <property type="match status" value="3"/>
</dbReference>
<keyword evidence="6" id="KW-0238">DNA-binding</keyword>
<sequence length="351" mass="39306">MTKLEVINTFVTGRLMAVLEEIVEMVGGTVLQYEKELDCAQKDNDFLRRRLKEVEKILNSIGPAPTSSPPRLNWNINTEATDFYQNQAQNEQSMISKVEGISSHVLIVNESDIGLPNALAQIDKDFETSSLNEIQCGVKTEPSEPLPSPANDTKTSSCSPLPATSEISRICDPKAPISSNSTALPSTKHMSQKQESISKVGPNLRRTTSPKTNVPQVNHNMGHQTTKLRNDTTANSCQLEFANIDSLHHPAFSKETRQTRGRGRHKRPGTHVCPQCGKLFPHYSRLKVHMVIHTGEKPFVCDQCGKRFNNDGTLRNHSRVHLQLRLYGCPVCGRSFKDAYTCRNHMRVHNR</sequence>
<dbReference type="FunFam" id="3.30.160.60:FF:000839">
    <property type="entry name" value="Zinc finger protein 691"/>
    <property type="match status" value="1"/>
</dbReference>
<dbReference type="GO" id="GO:0008270">
    <property type="term" value="F:zinc ion binding"/>
    <property type="evidence" value="ECO:0007669"/>
    <property type="project" value="UniProtKB-KW"/>
</dbReference>
<dbReference type="GO" id="GO:0003677">
    <property type="term" value="F:DNA binding"/>
    <property type="evidence" value="ECO:0007669"/>
    <property type="project" value="UniProtKB-KW"/>
</dbReference>
<evidence type="ECO:0000256" key="4">
    <source>
        <dbReference type="ARBA" id="ARBA00022771"/>
    </source>
</evidence>
<keyword evidence="2" id="KW-0479">Metal-binding</keyword>
<keyword evidence="13" id="KW-1185">Reference proteome</keyword>
<keyword evidence="9" id="KW-0175">Coiled coil</keyword>
<dbReference type="STRING" id="623744.A0A553R091"/>
<dbReference type="PANTHER" id="PTHR23235">
    <property type="entry name" value="KRUEPPEL-LIKE TRANSCRIPTION FACTOR"/>
    <property type="match status" value="1"/>
</dbReference>
<feature type="compositionally biased region" description="Polar residues" evidence="10">
    <location>
        <begin position="177"/>
        <end position="197"/>
    </location>
</feature>
<proteinExistence type="predicted"/>
<evidence type="ECO:0000313" key="13">
    <source>
        <dbReference type="Proteomes" id="UP000316079"/>
    </source>
</evidence>
<gene>
    <name evidence="12" type="ORF">DNTS_017833</name>
</gene>